<keyword evidence="2" id="KW-1003">Cell membrane</keyword>
<keyword evidence="8" id="KW-1185">Reference proteome</keyword>
<evidence type="ECO:0000256" key="2">
    <source>
        <dbReference type="ARBA" id="ARBA00022475"/>
    </source>
</evidence>
<sequence length="341" mass="35320">MNTLASSLAPDAPAAPAARRWRVPLLPEAFIGLIGLCAYWLFTDDVGLLTNMVIMSMLALSLNLVLGQAGIASMGQAALYGAGAYAAGLVALHASPSPLLGLGSGVLAGALVAGLSGAVLLRAHGLTLVMLTIATAQLLLELVNWRRDLTGGDDGLSGFSIDPLFGVFEFDFMGHTGFFYALAALLLVHAALRALVDSPFGLTTRAVRLDAGRVESLGGRVYAQRLTVYVVGGAVAGAAGALSAQTTKVASLSTLDFHLSAAVLIMVVLGGTRRLTGALLGTVAYMLIHHIASGLNPHHWLLVIGVVLVAVMLVLPGGLLDAWDRLGALARRDKEARHGEH</sequence>
<feature type="transmembrane region" description="Helical" evidence="6">
    <location>
        <begin position="77"/>
        <end position="94"/>
    </location>
</feature>
<keyword evidence="3 6" id="KW-0812">Transmembrane</keyword>
<evidence type="ECO:0000256" key="3">
    <source>
        <dbReference type="ARBA" id="ARBA00022692"/>
    </source>
</evidence>
<feature type="transmembrane region" description="Helical" evidence="6">
    <location>
        <begin position="226"/>
        <end position="244"/>
    </location>
</feature>
<dbReference type="EMBL" id="CCAE010000003">
    <property type="protein sequence ID" value="CDN86370.1"/>
    <property type="molecule type" value="Genomic_DNA"/>
</dbReference>
<dbReference type="RefSeq" id="WP_035620445.1">
    <property type="nucleotide sequence ID" value="NZ_CCAE010000003.1"/>
</dbReference>
<evidence type="ECO:0000313" key="7">
    <source>
        <dbReference type="EMBL" id="CDN86370.1"/>
    </source>
</evidence>
<dbReference type="InterPro" id="IPR043428">
    <property type="entry name" value="LivM-like"/>
</dbReference>
<feature type="transmembrane region" description="Helical" evidence="6">
    <location>
        <begin position="275"/>
        <end position="292"/>
    </location>
</feature>
<gene>
    <name evidence="7" type="ORF">BN948_00771</name>
</gene>
<proteinExistence type="predicted"/>
<feature type="transmembrane region" description="Helical" evidence="6">
    <location>
        <begin position="298"/>
        <end position="323"/>
    </location>
</feature>
<feature type="transmembrane region" description="Helical" evidence="6">
    <location>
        <begin position="100"/>
        <end position="121"/>
    </location>
</feature>
<evidence type="ECO:0000256" key="6">
    <source>
        <dbReference type="SAM" id="Phobius"/>
    </source>
</evidence>
<organism evidence="7 8">
    <name type="scientific">Hydrogenophaga intermedia</name>
    <dbReference type="NCBI Taxonomy" id="65786"/>
    <lineage>
        <taxon>Bacteria</taxon>
        <taxon>Pseudomonadati</taxon>
        <taxon>Pseudomonadota</taxon>
        <taxon>Betaproteobacteria</taxon>
        <taxon>Burkholderiales</taxon>
        <taxon>Comamonadaceae</taxon>
        <taxon>Hydrogenophaga</taxon>
    </lineage>
</organism>
<feature type="transmembrane region" description="Helical" evidence="6">
    <location>
        <begin position="48"/>
        <end position="65"/>
    </location>
</feature>
<keyword evidence="4 6" id="KW-1133">Transmembrane helix</keyword>
<evidence type="ECO:0000256" key="5">
    <source>
        <dbReference type="ARBA" id="ARBA00023136"/>
    </source>
</evidence>
<protein>
    <submittedName>
        <fullName evidence="7">Inner-membrane translocator</fullName>
    </submittedName>
</protein>
<evidence type="ECO:0000313" key="8">
    <source>
        <dbReference type="Proteomes" id="UP000028878"/>
    </source>
</evidence>
<feature type="transmembrane region" description="Helical" evidence="6">
    <location>
        <begin position="250"/>
        <end position="268"/>
    </location>
</feature>
<feature type="transmembrane region" description="Helical" evidence="6">
    <location>
        <begin position="177"/>
        <end position="196"/>
    </location>
</feature>
<dbReference type="InterPro" id="IPR001851">
    <property type="entry name" value="ABC_transp_permease"/>
</dbReference>
<dbReference type="Proteomes" id="UP000028878">
    <property type="component" value="Unassembled WGS sequence"/>
</dbReference>
<feature type="transmembrane region" description="Helical" evidence="6">
    <location>
        <begin position="25"/>
        <end position="42"/>
    </location>
</feature>
<dbReference type="AlphaFoldDB" id="A0A1L1PAB7"/>
<reference evidence="8" key="1">
    <citation type="submission" date="2014-02" db="EMBL/GenBank/DDBJ databases">
        <authorList>
            <person name="Gan H."/>
        </authorList>
    </citation>
    <scope>NUCLEOTIDE SEQUENCE [LARGE SCALE GENOMIC DNA]</scope>
    <source>
        <strain evidence="8">S1</strain>
    </source>
</reference>
<comment type="subcellular location">
    <subcellularLocation>
        <location evidence="1">Cell membrane</location>
        <topology evidence="1">Multi-pass membrane protein</topology>
    </subcellularLocation>
</comment>
<dbReference type="GO" id="GO:0005886">
    <property type="term" value="C:plasma membrane"/>
    <property type="evidence" value="ECO:0007669"/>
    <property type="project" value="UniProtKB-SubCell"/>
</dbReference>
<keyword evidence="5 6" id="KW-0472">Membrane</keyword>
<dbReference type="Pfam" id="PF02653">
    <property type="entry name" value="BPD_transp_2"/>
    <property type="match status" value="1"/>
</dbReference>
<dbReference type="CDD" id="cd06581">
    <property type="entry name" value="TM_PBP1_LivM_like"/>
    <property type="match status" value="1"/>
</dbReference>
<dbReference type="GO" id="GO:0015658">
    <property type="term" value="F:branched-chain amino acid transmembrane transporter activity"/>
    <property type="evidence" value="ECO:0007669"/>
    <property type="project" value="InterPro"/>
</dbReference>
<name>A0A1L1PAB7_HYDIT</name>
<reference evidence="8" key="2">
    <citation type="submission" date="2014-11" db="EMBL/GenBank/DDBJ databases">
        <title>Draft genome sequence of Hydrogenophaga intermedia S1.</title>
        <authorList>
            <person name="Gan H.M."/>
            <person name="Chew T.H."/>
            <person name="Stolz A."/>
        </authorList>
    </citation>
    <scope>NUCLEOTIDE SEQUENCE [LARGE SCALE GENOMIC DNA]</scope>
    <source>
        <strain evidence="8">S1</strain>
    </source>
</reference>
<dbReference type="PANTHER" id="PTHR30482">
    <property type="entry name" value="HIGH-AFFINITY BRANCHED-CHAIN AMINO ACID TRANSPORT SYSTEM PERMEASE"/>
    <property type="match status" value="1"/>
</dbReference>
<evidence type="ECO:0000256" key="4">
    <source>
        <dbReference type="ARBA" id="ARBA00022989"/>
    </source>
</evidence>
<accession>A0A1L1PAB7</accession>
<feature type="transmembrane region" description="Helical" evidence="6">
    <location>
        <begin position="128"/>
        <end position="145"/>
    </location>
</feature>
<dbReference type="PANTHER" id="PTHR30482:SF17">
    <property type="entry name" value="ABC TRANSPORTER ATP-BINDING PROTEIN"/>
    <property type="match status" value="1"/>
</dbReference>
<evidence type="ECO:0000256" key="1">
    <source>
        <dbReference type="ARBA" id="ARBA00004651"/>
    </source>
</evidence>